<accession>A0A248K1V3</accession>
<evidence type="ECO:0000313" key="1">
    <source>
        <dbReference type="EMBL" id="ASG24912.1"/>
    </source>
</evidence>
<reference evidence="1 2" key="1">
    <citation type="submission" date="2017-06" db="EMBL/GenBank/DDBJ databases">
        <title>Complete genome sequence of Nitrospirillum amazonense strain CBAmC, an endophytic nitrogen-fixing and plant growth-promoting bacterium, isolated from sugarcane.</title>
        <authorList>
            <person name="Schwab S."/>
            <person name="dos Santos Teixeira K.R."/>
            <person name="Simoes Araujo J.L."/>
            <person name="Soares Vidal M."/>
            <person name="Borges de Freitas H.R."/>
            <person name="Rivello Crivelaro A.L."/>
            <person name="Bueno de Camargo Nunes A."/>
            <person name="dos Santos C.M."/>
            <person name="Palmeira da Silva Rosa D."/>
            <person name="da Silva Padilha D."/>
            <person name="da Silva E."/>
            <person name="Araujo Terra L."/>
            <person name="Soares Mendes V."/>
            <person name="Farinelli L."/>
            <person name="Magalhaes Cruz L."/>
            <person name="Baldani J.I."/>
        </authorList>
    </citation>
    <scope>NUCLEOTIDE SEQUENCE [LARGE SCALE GENOMIC DNA]</scope>
    <source>
        <strain evidence="1 2">CBAmC</strain>
    </source>
</reference>
<name>A0A248K1V3_9PROT</name>
<sequence>MSRVCPLGAPLVMAAGRSAIASTTGIEDEKDALVLYELHQAGRRIVRLVRQALQRGERGCPQ</sequence>
<protein>
    <submittedName>
        <fullName evidence="1">Uncharacterized protein</fullName>
    </submittedName>
</protein>
<proteinExistence type="predicted"/>
<keyword evidence="2" id="KW-1185">Reference proteome</keyword>
<organism evidence="1 2">
    <name type="scientific">Nitrospirillum viridazoti CBAmc</name>
    <dbReference type="NCBI Taxonomy" id="1441467"/>
    <lineage>
        <taxon>Bacteria</taxon>
        <taxon>Pseudomonadati</taxon>
        <taxon>Pseudomonadota</taxon>
        <taxon>Alphaproteobacteria</taxon>
        <taxon>Rhodospirillales</taxon>
        <taxon>Azospirillaceae</taxon>
        <taxon>Nitrospirillum</taxon>
        <taxon>Nitrospirillum viridazoti</taxon>
    </lineage>
</organism>
<dbReference type="Proteomes" id="UP000197153">
    <property type="component" value="Chromosome 4"/>
</dbReference>
<dbReference type="EMBL" id="CP022113">
    <property type="protein sequence ID" value="ASG24912.1"/>
    <property type="molecule type" value="Genomic_DNA"/>
</dbReference>
<gene>
    <name evidence="1" type="ORF">Y958_28395</name>
</gene>
<evidence type="ECO:0000313" key="2">
    <source>
        <dbReference type="Proteomes" id="UP000197153"/>
    </source>
</evidence>
<dbReference type="KEGG" id="nao:Y958_28395"/>
<dbReference type="AlphaFoldDB" id="A0A248K1V3"/>